<reference evidence="3" key="1">
    <citation type="journal article" date="2019" name="Int. J. Syst. Evol. Microbiol.">
        <title>The Global Catalogue of Microorganisms (GCM) 10K type strain sequencing project: providing services to taxonomists for standard genome sequencing and annotation.</title>
        <authorList>
            <consortium name="The Broad Institute Genomics Platform"/>
            <consortium name="The Broad Institute Genome Sequencing Center for Infectious Disease"/>
            <person name="Wu L."/>
            <person name="Ma J."/>
        </authorList>
    </citation>
    <scope>NUCLEOTIDE SEQUENCE [LARGE SCALE GENOMIC DNA]</scope>
    <source>
        <strain evidence="3">JCM 13006</strain>
    </source>
</reference>
<accession>A0ABP9DZ42</accession>
<organism evidence="2 3">
    <name type="scientific">Kitasatospora terrestris</name>
    <dbReference type="NCBI Taxonomy" id="258051"/>
    <lineage>
        <taxon>Bacteria</taxon>
        <taxon>Bacillati</taxon>
        <taxon>Actinomycetota</taxon>
        <taxon>Actinomycetes</taxon>
        <taxon>Kitasatosporales</taxon>
        <taxon>Streptomycetaceae</taxon>
        <taxon>Kitasatospora</taxon>
    </lineage>
</organism>
<dbReference type="RefSeq" id="WP_345698551.1">
    <property type="nucleotide sequence ID" value="NZ_BAABIS010000001.1"/>
</dbReference>
<dbReference type="Proteomes" id="UP001501752">
    <property type="component" value="Unassembled WGS sequence"/>
</dbReference>
<evidence type="ECO:0008006" key="4">
    <source>
        <dbReference type="Google" id="ProtNLM"/>
    </source>
</evidence>
<feature type="transmembrane region" description="Helical" evidence="1">
    <location>
        <begin position="43"/>
        <end position="66"/>
    </location>
</feature>
<evidence type="ECO:0000313" key="2">
    <source>
        <dbReference type="EMBL" id="GAA4860911.1"/>
    </source>
</evidence>
<evidence type="ECO:0000256" key="1">
    <source>
        <dbReference type="SAM" id="Phobius"/>
    </source>
</evidence>
<feature type="transmembrane region" description="Helical" evidence="1">
    <location>
        <begin position="12"/>
        <end position="31"/>
    </location>
</feature>
<protein>
    <recommendedName>
        <fullName evidence="4">Integral membrane protein</fullName>
    </recommendedName>
</protein>
<name>A0ABP9DZ42_9ACTN</name>
<keyword evidence="1" id="KW-0472">Membrane</keyword>
<keyword evidence="1" id="KW-1133">Transmembrane helix</keyword>
<keyword evidence="3" id="KW-1185">Reference proteome</keyword>
<dbReference type="EMBL" id="BAABIS010000001">
    <property type="protein sequence ID" value="GAA4860911.1"/>
    <property type="molecule type" value="Genomic_DNA"/>
</dbReference>
<sequence>MNSETDRGDVLVRAGGLVFGFGAVATLVTFVPMFFDFDRFPSFAYWLCMLMPVGFLVSLAGMLVSARAQRRRLRGRQAA</sequence>
<proteinExistence type="predicted"/>
<gene>
    <name evidence="2" type="ORF">GCM10023235_43770</name>
</gene>
<comment type="caution">
    <text evidence="2">The sequence shown here is derived from an EMBL/GenBank/DDBJ whole genome shotgun (WGS) entry which is preliminary data.</text>
</comment>
<keyword evidence="1" id="KW-0812">Transmembrane</keyword>
<evidence type="ECO:0000313" key="3">
    <source>
        <dbReference type="Proteomes" id="UP001501752"/>
    </source>
</evidence>